<feature type="compositionally biased region" description="Basic and acidic residues" evidence="4">
    <location>
        <begin position="544"/>
        <end position="564"/>
    </location>
</feature>
<evidence type="ECO:0000313" key="7">
    <source>
        <dbReference type="WBParaSite" id="PTRK_0000811500.1"/>
    </source>
</evidence>
<feature type="compositionally biased region" description="Basic and acidic residues" evidence="4">
    <location>
        <begin position="344"/>
        <end position="354"/>
    </location>
</feature>
<dbReference type="Pfam" id="PF21244">
    <property type="entry name" value="PurT_C"/>
    <property type="match status" value="1"/>
</dbReference>
<keyword evidence="2" id="KW-0547">Nucleotide-binding</keyword>
<evidence type="ECO:0000256" key="3">
    <source>
        <dbReference type="ARBA" id="ARBA00022840"/>
    </source>
</evidence>
<proteinExistence type="predicted"/>
<feature type="compositionally biased region" description="Basic residues" evidence="4">
    <location>
        <begin position="330"/>
        <end position="343"/>
    </location>
</feature>
<dbReference type="InterPro" id="IPR048740">
    <property type="entry name" value="PurT_C"/>
</dbReference>
<organism evidence="6 7">
    <name type="scientific">Parastrongyloides trichosuri</name>
    <name type="common">Possum-specific nematode worm</name>
    <dbReference type="NCBI Taxonomy" id="131310"/>
    <lineage>
        <taxon>Eukaryota</taxon>
        <taxon>Metazoa</taxon>
        <taxon>Ecdysozoa</taxon>
        <taxon>Nematoda</taxon>
        <taxon>Chromadorea</taxon>
        <taxon>Rhabditida</taxon>
        <taxon>Tylenchina</taxon>
        <taxon>Panagrolaimomorpha</taxon>
        <taxon>Strongyloidoidea</taxon>
        <taxon>Strongyloididae</taxon>
        <taxon>Parastrongyloides</taxon>
    </lineage>
</organism>
<keyword evidence="6" id="KW-1185">Reference proteome</keyword>
<feature type="region of interest" description="Disordered" evidence="4">
    <location>
        <begin position="167"/>
        <end position="308"/>
    </location>
</feature>
<keyword evidence="3" id="KW-0067">ATP-binding</keyword>
<sequence>MSEFALHARAILGLPVDVSMREPGASAVIYGGMEAAGVMFEGVAEALSVPTADLRLFGKPEAFERRRMGVALARGADTDEARARAAEAAGKVRARLRSKKGGRPQAVGPGGIFRHGQVQDGADFRRHRHIGGRSPRRHRPAPGREHQRRVDRGCGAVRLRHRLPLLRPLSGREGAGAERAQAHARRQTQRRPRLCADAPQRPVRPPFRGHRGRRPSGRACAGGADGLSARRAMDSGRRGAGGGGAGHDRPVHVDPPRRSVAGRHGPHRNGSDPRRHRPGRGADDHGHHPGGAGAGGGQGAGREPVGDLHCRRHHSHRHLHGAVHALSAARTHRRHRRPGHRHTDRAAARADARHHPLHRRDRAGLLGRPVPLPVHHHRLRGRVGLPRPDLIRHHAQAAGERGPDPADRLWRHAVRELRGDHGADRRHRAGPGRLFRHEQPGRRHRRQRGFGRRRRGPVGLPHHPGRTGTTGQGRGRALHPVARGRGADPGRRHGPHPVGRHRRQGHDGLLVSLRHSVRGPVHPDHSRRRHPRLPLHDPGSAGHGRAEDAPDPVVDRQCRGHGPDGRAVGLFPLYRRGRSAGRDQQPVAPVRHRQPDAGGGRPDPGHGRPVQDEAAEVRLGHGGPGGLAADLHRHGGTAEAVPPRREDRLPGPRAEVSGRHGRQRHPGPGQDHRRHAPRHRQRLRQLGADGGLPVRGADGRGLWRRRLPQGAAVRTTHRGRDARRA</sequence>
<feature type="compositionally biased region" description="Basic residues" evidence="4">
    <location>
        <begin position="492"/>
        <end position="504"/>
    </location>
</feature>
<protein>
    <submittedName>
        <fullName evidence="7">Ald_Xan_dh_C2 domain-containing protein</fullName>
    </submittedName>
</protein>
<dbReference type="SUPFAM" id="SSF51246">
    <property type="entry name" value="Rudiment single hybrid motif"/>
    <property type="match status" value="1"/>
</dbReference>
<name>A0A0N4ZJH4_PARTI</name>
<dbReference type="Gene3D" id="3.30.470.20">
    <property type="entry name" value="ATP-grasp fold, B domain"/>
    <property type="match status" value="1"/>
</dbReference>
<dbReference type="AlphaFoldDB" id="A0A0N4ZJH4"/>
<feature type="compositionally biased region" description="Basic and acidic residues" evidence="4">
    <location>
        <begin position="603"/>
        <end position="619"/>
    </location>
</feature>
<evidence type="ECO:0000256" key="1">
    <source>
        <dbReference type="ARBA" id="ARBA00022598"/>
    </source>
</evidence>
<feature type="compositionally biased region" description="Low complexity" evidence="4">
    <location>
        <begin position="457"/>
        <end position="467"/>
    </location>
</feature>
<dbReference type="Proteomes" id="UP000038045">
    <property type="component" value="Unplaced"/>
</dbReference>
<feature type="compositionally biased region" description="Basic residues" evidence="4">
    <location>
        <begin position="442"/>
        <end position="456"/>
    </location>
</feature>
<feature type="compositionally biased region" description="Basic residues" evidence="4">
    <location>
        <begin position="207"/>
        <end position="216"/>
    </location>
</feature>
<evidence type="ECO:0000256" key="2">
    <source>
        <dbReference type="ARBA" id="ARBA00022741"/>
    </source>
</evidence>
<feature type="region of interest" description="Disordered" evidence="4">
    <location>
        <begin position="325"/>
        <end position="358"/>
    </location>
</feature>
<evidence type="ECO:0000256" key="4">
    <source>
        <dbReference type="SAM" id="MobiDB-lite"/>
    </source>
</evidence>
<feature type="region of interest" description="Disordered" evidence="4">
    <location>
        <begin position="421"/>
        <end position="505"/>
    </location>
</feature>
<keyword evidence="1" id="KW-0436">Ligase</keyword>
<feature type="domain" description="PurT C-terminal" evidence="5">
    <location>
        <begin position="24"/>
        <end position="92"/>
    </location>
</feature>
<reference evidence="7" key="1">
    <citation type="submission" date="2017-02" db="UniProtKB">
        <authorList>
            <consortium name="WormBaseParasite"/>
        </authorList>
    </citation>
    <scope>IDENTIFICATION</scope>
</reference>
<dbReference type="InterPro" id="IPR011054">
    <property type="entry name" value="Rudment_hybrid_motif"/>
</dbReference>
<dbReference type="PANTHER" id="PTHR43055">
    <property type="entry name" value="FORMATE-DEPENDENT PHOSPHORIBOSYLGLYCINAMIDE FORMYLTRANSFERASE"/>
    <property type="match status" value="1"/>
</dbReference>
<accession>A0A0N4ZJH4</accession>
<feature type="compositionally biased region" description="Basic residues" evidence="4">
    <location>
        <begin position="182"/>
        <end position="193"/>
    </location>
</feature>
<feature type="compositionally biased region" description="Basic residues" evidence="4">
    <location>
        <begin position="672"/>
        <end position="683"/>
    </location>
</feature>
<feature type="region of interest" description="Disordered" evidence="4">
    <location>
        <begin position="517"/>
        <end position="725"/>
    </location>
</feature>
<evidence type="ECO:0000313" key="6">
    <source>
        <dbReference type="Proteomes" id="UP000038045"/>
    </source>
</evidence>
<feature type="compositionally biased region" description="Basic and acidic residues" evidence="4">
    <location>
        <begin position="142"/>
        <end position="152"/>
    </location>
</feature>
<dbReference type="GO" id="GO:0016874">
    <property type="term" value="F:ligase activity"/>
    <property type="evidence" value="ECO:0007669"/>
    <property type="project" value="UniProtKB-KW"/>
</dbReference>
<dbReference type="WBParaSite" id="PTRK_0000811500.1">
    <property type="protein sequence ID" value="PTRK_0000811500.1"/>
    <property type="gene ID" value="PTRK_0000811500"/>
</dbReference>
<feature type="compositionally biased region" description="Gly residues" evidence="4">
    <location>
        <begin position="289"/>
        <end position="300"/>
    </location>
</feature>
<dbReference type="GO" id="GO:0005829">
    <property type="term" value="C:cytosol"/>
    <property type="evidence" value="ECO:0007669"/>
    <property type="project" value="TreeGrafter"/>
</dbReference>
<feature type="region of interest" description="Disordered" evidence="4">
    <location>
        <begin position="94"/>
        <end position="154"/>
    </location>
</feature>
<dbReference type="PANTHER" id="PTHR43055:SF1">
    <property type="entry name" value="FORMATE-DEPENDENT PHOSPHORIBOSYLGLYCINAMIDE FORMYLTRANSFERASE"/>
    <property type="match status" value="1"/>
</dbReference>
<evidence type="ECO:0000259" key="5">
    <source>
        <dbReference type="Pfam" id="PF21244"/>
    </source>
</evidence>
<feature type="compositionally biased region" description="Basic residues" evidence="4">
    <location>
        <begin position="125"/>
        <end position="141"/>
    </location>
</feature>
<feature type="compositionally biased region" description="Basic and acidic residues" evidence="4">
    <location>
        <begin position="246"/>
        <end position="257"/>
    </location>
</feature>
<dbReference type="GO" id="GO:0005524">
    <property type="term" value="F:ATP binding"/>
    <property type="evidence" value="ECO:0007669"/>
    <property type="project" value="UniProtKB-KW"/>
</dbReference>